<evidence type="ECO:0000313" key="3">
    <source>
        <dbReference type="EMBL" id="SFC49105.1"/>
    </source>
</evidence>
<dbReference type="EMBL" id="FOMG01000004">
    <property type="protein sequence ID" value="SFC49105.1"/>
    <property type="molecule type" value="Genomic_DNA"/>
</dbReference>
<dbReference type="Gene3D" id="2.40.70.10">
    <property type="entry name" value="Acid Proteases"/>
    <property type="match status" value="1"/>
</dbReference>
<dbReference type="PROSITE" id="PS50175">
    <property type="entry name" value="ASP_PROT_RETROV"/>
    <property type="match status" value="1"/>
</dbReference>
<evidence type="ECO:0000256" key="1">
    <source>
        <dbReference type="ARBA" id="ARBA00022801"/>
    </source>
</evidence>
<dbReference type="Proteomes" id="UP000199263">
    <property type="component" value="Unassembled WGS sequence"/>
</dbReference>
<organism evidence="3 4">
    <name type="scientific">Clostridium uliginosum</name>
    <dbReference type="NCBI Taxonomy" id="119641"/>
    <lineage>
        <taxon>Bacteria</taxon>
        <taxon>Bacillati</taxon>
        <taxon>Bacillota</taxon>
        <taxon>Clostridia</taxon>
        <taxon>Eubacteriales</taxon>
        <taxon>Clostridiaceae</taxon>
        <taxon>Clostridium</taxon>
    </lineage>
</organism>
<dbReference type="AlphaFoldDB" id="A0A1I1JL82"/>
<dbReference type="GO" id="GO:0006508">
    <property type="term" value="P:proteolysis"/>
    <property type="evidence" value="ECO:0007669"/>
    <property type="project" value="UniProtKB-KW"/>
</dbReference>
<evidence type="ECO:0000259" key="2">
    <source>
        <dbReference type="PROSITE" id="PS50175"/>
    </source>
</evidence>
<dbReference type="InterPro" id="IPR001995">
    <property type="entry name" value="Peptidase_A2_cat"/>
</dbReference>
<gene>
    <name evidence="3" type="ORF">SAMN05421842_10474</name>
</gene>
<dbReference type="GO" id="GO:0004190">
    <property type="term" value="F:aspartic-type endopeptidase activity"/>
    <property type="evidence" value="ECO:0007669"/>
    <property type="project" value="InterPro"/>
</dbReference>
<protein>
    <submittedName>
        <fullName evidence="3">Aspartyl protease</fullName>
    </submittedName>
</protein>
<dbReference type="SUPFAM" id="SSF50630">
    <property type="entry name" value="Acid proteases"/>
    <property type="match status" value="1"/>
</dbReference>
<accession>A0A1I1JL82</accession>
<keyword evidence="4" id="KW-1185">Reference proteome</keyword>
<feature type="domain" description="Peptidase A2" evidence="2">
    <location>
        <begin position="26"/>
        <end position="108"/>
    </location>
</feature>
<keyword evidence="1" id="KW-0378">Hydrolase</keyword>
<dbReference type="STRING" id="119641.SAMN05421842_10474"/>
<keyword evidence="3" id="KW-0645">Protease</keyword>
<evidence type="ECO:0000313" key="4">
    <source>
        <dbReference type="Proteomes" id="UP000199263"/>
    </source>
</evidence>
<proteinExistence type="predicted"/>
<sequence length="127" mass="13976">MKLRYEHGLLFTNINIQYRGKKLLVKDVVLDTGAAHTILSPDVVADIGVKAEANDNFITMYGIGGEHYAYRKNIDTISIGNNKLEDVSIDFGMIDEEGSINGLLGLDVLLKLGVSINLKELILEVDN</sequence>
<dbReference type="OrthoDB" id="463626at2"/>
<dbReference type="InterPro" id="IPR021109">
    <property type="entry name" value="Peptidase_aspartic_dom_sf"/>
</dbReference>
<dbReference type="RefSeq" id="WP_090089083.1">
    <property type="nucleotide sequence ID" value="NZ_FOMG01000004.1"/>
</dbReference>
<dbReference type="Pfam" id="PF13650">
    <property type="entry name" value="Asp_protease_2"/>
    <property type="match status" value="1"/>
</dbReference>
<name>A0A1I1JL82_9CLOT</name>
<reference evidence="3 4" key="1">
    <citation type="submission" date="2016-10" db="EMBL/GenBank/DDBJ databases">
        <authorList>
            <person name="de Groot N.N."/>
        </authorList>
    </citation>
    <scope>NUCLEOTIDE SEQUENCE [LARGE SCALE GENOMIC DNA]</scope>
    <source>
        <strain evidence="3 4">DSM 12992</strain>
    </source>
</reference>